<dbReference type="AlphaFoldDB" id="A0A4Y7SKQ3"/>
<evidence type="ECO:0000313" key="1">
    <source>
        <dbReference type="EMBL" id="TEB22311.1"/>
    </source>
</evidence>
<organism evidence="1 2">
    <name type="scientific">Coprinellus micaceus</name>
    <name type="common">Glistening ink-cap mushroom</name>
    <name type="synonym">Coprinus micaceus</name>
    <dbReference type="NCBI Taxonomy" id="71717"/>
    <lineage>
        <taxon>Eukaryota</taxon>
        <taxon>Fungi</taxon>
        <taxon>Dikarya</taxon>
        <taxon>Basidiomycota</taxon>
        <taxon>Agaricomycotina</taxon>
        <taxon>Agaricomycetes</taxon>
        <taxon>Agaricomycetidae</taxon>
        <taxon>Agaricales</taxon>
        <taxon>Agaricineae</taxon>
        <taxon>Psathyrellaceae</taxon>
        <taxon>Coprinellus</taxon>
    </lineage>
</organism>
<protein>
    <submittedName>
        <fullName evidence="1">Uncharacterized protein</fullName>
    </submittedName>
</protein>
<keyword evidence="2" id="KW-1185">Reference proteome</keyword>
<name>A0A4Y7SKQ3_COPMI</name>
<sequence length="144" mass="15782">MEKRGIRSGGAWTPETMRRLPLLCRRADVARLIRSCMGALFPTSAEKEGQGRRHSAFVRSSSHPDGYLGLGATAKPPHGIIKWAPISSELLMVDVIVTRTRIHQHPGLRSSQGVLRARAIEACNLLCPAPLHVTVGQSFKVRRG</sequence>
<accession>A0A4Y7SKQ3</accession>
<comment type="caution">
    <text evidence="1">The sequence shown here is derived from an EMBL/GenBank/DDBJ whole genome shotgun (WGS) entry which is preliminary data.</text>
</comment>
<dbReference type="EMBL" id="QPFP01000093">
    <property type="protein sequence ID" value="TEB22311.1"/>
    <property type="molecule type" value="Genomic_DNA"/>
</dbReference>
<evidence type="ECO:0000313" key="2">
    <source>
        <dbReference type="Proteomes" id="UP000298030"/>
    </source>
</evidence>
<dbReference type="Proteomes" id="UP000298030">
    <property type="component" value="Unassembled WGS sequence"/>
</dbReference>
<reference evidence="1 2" key="1">
    <citation type="journal article" date="2019" name="Nat. Ecol. Evol.">
        <title>Megaphylogeny resolves global patterns of mushroom evolution.</title>
        <authorList>
            <person name="Varga T."/>
            <person name="Krizsan K."/>
            <person name="Foldi C."/>
            <person name="Dima B."/>
            <person name="Sanchez-Garcia M."/>
            <person name="Sanchez-Ramirez S."/>
            <person name="Szollosi G.J."/>
            <person name="Szarkandi J.G."/>
            <person name="Papp V."/>
            <person name="Albert L."/>
            <person name="Andreopoulos W."/>
            <person name="Angelini C."/>
            <person name="Antonin V."/>
            <person name="Barry K.W."/>
            <person name="Bougher N.L."/>
            <person name="Buchanan P."/>
            <person name="Buyck B."/>
            <person name="Bense V."/>
            <person name="Catcheside P."/>
            <person name="Chovatia M."/>
            <person name="Cooper J."/>
            <person name="Damon W."/>
            <person name="Desjardin D."/>
            <person name="Finy P."/>
            <person name="Geml J."/>
            <person name="Haridas S."/>
            <person name="Hughes K."/>
            <person name="Justo A."/>
            <person name="Karasinski D."/>
            <person name="Kautmanova I."/>
            <person name="Kiss B."/>
            <person name="Kocsube S."/>
            <person name="Kotiranta H."/>
            <person name="LaButti K.M."/>
            <person name="Lechner B.E."/>
            <person name="Liimatainen K."/>
            <person name="Lipzen A."/>
            <person name="Lukacs Z."/>
            <person name="Mihaltcheva S."/>
            <person name="Morgado L.N."/>
            <person name="Niskanen T."/>
            <person name="Noordeloos M.E."/>
            <person name="Ohm R.A."/>
            <person name="Ortiz-Santana B."/>
            <person name="Ovrebo C."/>
            <person name="Racz N."/>
            <person name="Riley R."/>
            <person name="Savchenko A."/>
            <person name="Shiryaev A."/>
            <person name="Soop K."/>
            <person name="Spirin V."/>
            <person name="Szebenyi C."/>
            <person name="Tomsovsky M."/>
            <person name="Tulloss R.E."/>
            <person name="Uehling J."/>
            <person name="Grigoriev I.V."/>
            <person name="Vagvolgyi C."/>
            <person name="Papp T."/>
            <person name="Martin F.M."/>
            <person name="Miettinen O."/>
            <person name="Hibbett D.S."/>
            <person name="Nagy L.G."/>
        </authorList>
    </citation>
    <scope>NUCLEOTIDE SEQUENCE [LARGE SCALE GENOMIC DNA]</scope>
    <source>
        <strain evidence="1 2">FP101781</strain>
    </source>
</reference>
<gene>
    <name evidence="1" type="ORF">FA13DRAFT_1517505</name>
</gene>
<proteinExistence type="predicted"/>